<evidence type="ECO:0000256" key="2">
    <source>
        <dbReference type="ARBA" id="ARBA00022692"/>
    </source>
</evidence>
<dbReference type="PANTHER" id="PTHR33048">
    <property type="entry name" value="PTH11-LIKE INTEGRAL MEMBRANE PROTEIN (AFU_ORTHOLOGUE AFUA_5G11245)"/>
    <property type="match status" value="1"/>
</dbReference>
<gene>
    <name evidence="8" type="ORF">ETB97_005798</name>
</gene>
<comment type="similarity">
    <text evidence="5">Belongs to the SAT4 family.</text>
</comment>
<feature type="transmembrane region" description="Helical" evidence="6">
    <location>
        <begin position="164"/>
        <end position="189"/>
    </location>
</feature>
<dbReference type="Pfam" id="PF20684">
    <property type="entry name" value="Fung_rhodopsin"/>
    <property type="match status" value="1"/>
</dbReference>
<dbReference type="AlphaFoldDB" id="A0A8H6E2X9"/>
<dbReference type="GO" id="GO:0016020">
    <property type="term" value="C:membrane"/>
    <property type="evidence" value="ECO:0007669"/>
    <property type="project" value="UniProtKB-SubCell"/>
</dbReference>
<evidence type="ECO:0000259" key="7">
    <source>
        <dbReference type="Pfam" id="PF20684"/>
    </source>
</evidence>
<accession>A0A8H6E2X9</accession>
<evidence type="ECO:0000256" key="6">
    <source>
        <dbReference type="SAM" id="Phobius"/>
    </source>
</evidence>
<evidence type="ECO:0000313" key="9">
    <source>
        <dbReference type="Proteomes" id="UP000541154"/>
    </source>
</evidence>
<protein>
    <recommendedName>
        <fullName evidence="7">Rhodopsin domain-containing protein</fullName>
    </recommendedName>
</protein>
<keyword evidence="4 6" id="KW-0472">Membrane</keyword>
<feature type="transmembrane region" description="Helical" evidence="6">
    <location>
        <begin position="118"/>
        <end position="139"/>
    </location>
</feature>
<evidence type="ECO:0000256" key="4">
    <source>
        <dbReference type="ARBA" id="ARBA00023136"/>
    </source>
</evidence>
<keyword evidence="2 6" id="KW-0812">Transmembrane</keyword>
<feature type="transmembrane region" description="Helical" evidence="6">
    <location>
        <begin position="84"/>
        <end position="106"/>
    </location>
</feature>
<evidence type="ECO:0000313" key="8">
    <source>
        <dbReference type="EMBL" id="KAF5857414.1"/>
    </source>
</evidence>
<evidence type="ECO:0000256" key="1">
    <source>
        <dbReference type="ARBA" id="ARBA00004141"/>
    </source>
</evidence>
<dbReference type="PANTHER" id="PTHR33048:SF114">
    <property type="entry name" value="MEMBRANE PROTEIN PTH11-LIKE, PUTATIVE (AFU_ORTHOLOGUE AFUA_7G06620)-RELATED"/>
    <property type="match status" value="1"/>
</dbReference>
<organism evidence="8 9">
    <name type="scientific">Petromyces alliaceus</name>
    <name type="common">Aspergillus alliaceus</name>
    <dbReference type="NCBI Taxonomy" id="209559"/>
    <lineage>
        <taxon>Eukaryota</taxon>
        <taxon>Fungi</taxon>
        <taxon>Dikarya</taxon>
        <taxon>Ascomycota</taxon>
        <taxon>Pezizomycotina</taxon>
        <taxon>Eurotiomycetes</taxon>
        <taxon>Eurotiomycetidae</taxon>
        <taxon>Eurotiales</taxon>
        <taxon>Aspergillaceae</taxon>
        <taxon>Aspergillus</taxon>
        <taxon>Aspergillus subgen. Circumdati</taxon>
    </lineage>
</organism>
<keyword evidence="3 6" id="KW-1133">Transmembrane helix</keyword>
<sequence>MAHPGVGQVVGWYICTIAACAVFVTRLVVRWQRFSKFYVDDFLVGTACLCLIGDLIIQHLMFNWGMTDMGNASKDDITNILKMIIPGSTLYVTSLWLIKAGMVFFYKRLADRTHYQRIYNVVLCLLAATWLTIFFNIIFKCFPVDRIWDLDHPERACSKKQSRINYWITILFNIFSDVIIICLPISQVLRLRMPFKQKIGVCSIFLLGILVVITSIIRAIFSWKNQQMITCTVSMIETAIAIIANSLPVLRTLFFGSKSRGGTYYSSRAYELSHSNGPGKQGPLSNVTASGASNAVVDRNGMESGLSRHDSEDELVKDAGLVPVDGRSGISVTTEYHVFHGRYSTPNVNDR</sequence>
<reference evidence="8 9" key="1">
    <citation type="submission" date="2019-04" db="EMBL/GenBank/DDBJ databases">
        <title>Aspergillus burnettii sp. nov., novel species from soil in southeast Queensland.</title>
        <authorList>
            <person name="Gilchrist C.L.M."/>
            <person name="Pitt J.I."/>
            <person name="Lange L."/>
            <person name="Lacey H.J."/>
            <person name="Vuong D."/>
            <person name="Midgley D.J."/>
            <person name="Greenfield P."/>
            <person name="Bradbury M."/>
            <person name="Lacey E."/>
            <person name="Busk P.K."/>
            <person name="Pilgaard B."/>
            <person name="Chooi Y.H."/>
            <person name="Piggott A.M."/>
        </authorList>
    </citation>
    <scope>NUCLEOTIDE SEQUENCE [LARGE SCALE GENOMIC DNA]</scope>
    <source>
        <strain evidence="8 9">FRR 5400</strain>
    </source>
</reference>
<evidence type="ECO:0000256" key="3">
    <source>
        <dbReference type="ARBA" id="ARBA00022989"/>
    </source>
</evidence>
<keyword evidence="9" id="KW-1185">Reference proteome</keyword>
<name>A0A8H6E2X9_PETAA</name>
<feature type="transmembrane region" description="Helical" evidence="6">
    <location>
        <begin position="227"/>
        <end position="250"/>
    </location>
</feature>
<proteinExistence type="inferred from homology"/>
<dbReference type="EMBL" id="SPNV01000259">
    <property type="protein sequence ID" value="KAF5857414.1"/>
    <property type="molecule type" value="Genomic_DNA"/>
</dbReference>
<evidence type="ECO:0000256" key="5">
    <source>
        <dbReference type="ARBA" id="ARBA00038359"/>
    </source>
</evidence>
<dbReference type="InterPro" id="IPR052337">
    <property type="entry name" value="SAT4-like"/>
</dbReference>
<dbReference type="Proteomes" id="UP000541154">
    <property type="component" value="Unassembled WGS sequence"/>
</dbReference>
<comment type="caution">
    <text evidence="8">The sequence shown here is derived from an EMBL/GenBank/DDBJ whole genome shotgun (WGS) entry which is preliminary data.</text>
</comment>
<comment type="subcellular location">
    <subcellularLocation>
        <location evidence="1">Membrane</location>
        <topology evidence="1">Multi-pass membrane protein</topology>
    </subcellularLocation>
</comment>
<feature type="domain" description="Rhodopsin" evidence="7">
    <location>
        <begin position="26"/>
        <end position="254"/>
    </location>
</feature>
<dbReference type="InterPro" id="IPR049326">
    <property type="entry name" value="Rhodopsin_dom_fungi"/>
</dbReference>
<feature type="transmembrane region" description="Helical" evidence="6">
    <location>
        <begin position="201"/>
        <end position="221"/>
    </location>
</feature>
<feature type="transmembrane region" description="Helical" evidence="6">
    <location>
        <begin position="41"/>
        <end position="64"/>
    </location>
</feature>
<feature type="transmembrane region" description="Helical" evidence="6">
    <location>
        <begin position="6"/>
        <end position="29"/>
    </location>
</feature>